<dbReference type="HOGENOM" id="CLU_1535011_0_0_1"/>
<reference evidence="1 2" key="1">
    <citation type="journal article" date="2005" name="PLoS Biol.">
        <title>The genomes of Oryza sativa: a history of duplications.</title>
        <authorList>
            <person name="Yu J."/>
            <person name="Wang J."/>
            <person name="Lin W."/>
            <person name="Li S."/>
            <person name="Li H."/>
            <person name="Zhou J."/>
            <person name="Ni P."/>
            <person name="Dong W."/>
            <person name="Hu S."/>
            <person name="Zeng C."/>
            <person name="Zhang J."/>
            <person name="Zhang Y."/>
            <person name="Li R."/>
            <person name="Xu Z."/>
            <person name="Li S."/>
            <person name="Li X."/>
            <person name="Zheng H."/>
            <person name="Cong L."/>
            <person name="Lin L."/>
            <person name="Yin J."/>
            <person name="Geng J."/>
            <person name="Li G."/>
            <person name="Shi J."/>
            <person name="Liu J."/>
            <person name="Lv H."/>
            <person name="Li J."/>
            <person name="Wang J."/>
            <person name="Deng Y."/>
            <person name="Ran L."/>
            <person name="Shi X."/>
            <person name="Wang X."/>
            <person name="Wu Q."/>
            <person name="Li C."/>
            <person name="Ren X."/>
            <person name="Wang J."/>
            <person name="Wang X."/>
            <person name="Li D."/>
            <person name="Liu D."/>
            <person name="Zhang X."/>
            <person name="Ji Z."/>
            <person name="Zhao W."/>
            <person name="Sun Y."/>
            <person name="Zhang Z."/>
            <person name="Bao J."/>
            <person name="Han Y."/>
            <person name="Dong L."/>
            <person name="Ji J."/>
            <person name="Chen P."/>
            <person name="Wu S."/>
            <person name="Liu J."/>
            <person name="Xiao Y."/>
            <person name="Bu D."/>
            <person name="Tan J."/>
            <person name="Yang L."/>
            <person name="Ye C."/>
            <person name="Zhang J."/>
            <person name="Xu J."/>
            <person name="Zhou Y."/>
            <person name="Yu Y."/>
            <person name="Zhang B."/>
            <person name="Zhuang S."/>
            <person name="Wei H."/>
            <person name="Liu B."/>
            <person name="Lei M."/>
            <person name="Yu H."/>
            <person name="Li Y."/>
            <person name="Xu H."/>
            <person name="Wei S."/>
            <person name="He X."/>
            <person name="Fang L."/>
            <person name="Zhang Z."/>
            <person name="Zhang Y."/>
            <person name="Huang X."/>
            <person name="Su Z."/>
            <person name="Tong W."/>
            <person name="Li J."/>
            <person name="Tong Z."/>
            <person name="Li S."/>
            <person name="Ye J."/>
            <person name="Wang L."/>
            <person name="Fang L."/>
            <person name="Lei T."/>
            <person name="Chen C."/>
            <person name="Chen H."/>
            <person name="Xu Z."/>
            <person name="Li H."/>
            <person name="Huang H."/>
            <person name="Zhang F."/>
            <person name="Xu H."/>
            <person name="Li N."/>
            <person name="Zhao C."/>
            <person name="Li S."/>
            <person name="Dong L."/>
            <person name="Huang Y."/>
            <person name="Li L."/>
            <person name="Xi Y."/>
            <person name="Qi Q."/>
            <person name="Li W."/>
            <person name="Zhang B."/>
            <person name="Hu W."/>
            <person name="Zhang Y."/>
            <person name="Tian X."/>
            <person name="Jiao Y."/>
            <person name="Liang X."/>
            <person name="Jin J."/>
            <person name="Gao L."/>
            <person name="Zheng W."/>
            <person name="Hao B."/>
            <person name="Liu S."/>
            <person name="Wang W."/>
            <person name="Yuan L."/>
            <person name="Cao M."/>
            <person name="McDermott J."/>
            <person name="Samudrala R."/>
            <person name="Wang J."/>
            <person name="Wong G.K."/>
            <person name="Yang H."/>
        </authorList>
    </citation>
    <scope>NUCLEOTIDE SEQUENCE [LARGE SCALE GENOMIC DNA]</scope>
    <source>
        <strain evidence="2">cv. 93-11</strain>
    </source>
</reference>
<name>B8AM50_ORYSI</name>
<organism evidence="1 2">
    <name type="scientific">Oryza sativa subsp. indica</name>
    <name type="common">Rice</name>
    <dbReference type="NCBI Taxonomy" id="39946"/>
    <lineage>
        <taxon>Eukaryota</taxon>
        <taxon>Viridiplantae</taxon>
        <taxon>Streptophyta</taxon>
        <taxon>Embryophyta</taxon>
        <taxon>Tracheophyta</taxon>
        <taxon>Spermatophyta</taxon>
        <taxon>Magnoliopsida</taxon>
        <taxon>Liliopsida</taxon>
        <taxon>Poales</taxon>
        <taxon>Poaceae</taxon>
        <taxon>BOP clade</taxon>
        <taxon>Oryzoideae</taxon>
        <taxon>Oryzeae</taxon>
        <taxon>Oryzinae</taxon>
        <taxon>Oryza</taxon>
        <taxon>Oryza sativa</taxon>
    </lineage>
</organism>
<dbReference type="Gramene" id="BGIOSGA010288-TA">
    <property type="protein sequence ID" value="BGIOSGA010288-PA"/>
    <property type="gene ID" value="BGIOSGA010288"/>
</dbReference>
<protein>
    <submittedName>
        <fullName evidence="1">Uncharacterized protein</fullName>
    </submittedName>
</protein>
<proteinExistence type="predicted"/>
<gene>
    <name evidence="1" type="ORF">OsI_12522</name>
</gene>
<dbReference type="EMBL" id="CM000128">
    <property type="protein sequence ID" value="EEC75702.1"/>
    <property type="molecule type" value="Genomic_DNA"/>
</dbReference>
<evidence type="ECO:0000313" key="1">
    <source>
        <dbReference type="EMBL" id="EEC75702.1"/>
    </source>
</evidence>
<dbReference type="Proteomes" id="UP000007015">
    <property type="component" value="Chromosome 3"/>
</dbReference>
<keyword evidence="2" id="KW-1185">Reference proteome</keyword>
<evidence type="ECO:0000313" key="2">
    <source>
        <dbReference type="Proteomes" id="UP000007015"/>
    </source>
</evidence>
<sequence length="175" mass="19636">MVTSPPALDRLGTSTADHRISFATVVVLRVPKLPASFSAWNTGCPPLCHCATGPIVLNPVWTPPAAWPASAPATTSVRRHSPLPAISSWIHLLPRGPRRHRLHRRRSFLRLRCSPTAGLCISFLCRHRPWQAAIKLATPHVTCSFYEQRRRRKKKKKKKKKGKTMLEVCMRAPCA</sequence>
<dbReference type="AlphaFoldDB" id="B8AM50"/>
<accession>B8AM50</accession>